<organism evidence="1 2">
    <name type="scientific">Mucilaginibacter robiniae</name>
    <dbReference type="NCBI Taxonomy" id="2728022"/>
    <lineage>
        <taxon>Bacteria</taxon>
        <taxon>Pseudomonadati</taxon>
        <taxon>Bacteroidota</taxon>
        <taxon>Sphingobacteriia</taxon>
        <taxon>Sphingobacteriales</taxon>
        <taxon>Sphingobacteriaceae</taxon>
        <taxon>Mucilaginibacter</taxon>
    </lineage>
</organism>
<keyword evidence="2" id="KW-1185">Reference proteome</keyword>
<reference evidence="1 2" key="1">
    <citation type="submission" date="2020-04" db="EMBL/GenBank/DDBJ databases">
        <title>Genome sequencing of novel species.</title>
        <authorList>
            <person name="Heo J."/>
            <person name="Kim S.-J."/>
            <person name="Kim J.-S."/>
            <person name="Hong S.-B."/>
            <person name="Kwon S.-W."/>
        </authorList>
    </citation>
    <scope>NUCLEOTIDE SEQUENCE [LARGE SCALE GENOMIC DNA]</scope>
    <source>
        <strain evidence="1 2">F39-2</strain>
    </source>
</reference>
<dbReference type="SUPFAM" id="SSF69118">
    <property type="entry name" value="AhpD-like"/>
    <property type="match status" value="1"/>
</dbReference>
<name>A0A7L5EBW6_9SPHI</name>
<dbReference type="EMBL" id="CP051682">
    <property type="protein sequence ID" value="QJD97906.1"/>
    <property type="molecule type" value="Genomic_DNA"/>
</dbReference>
<dbReference type="Gene3D" id="1.20.1290.10">
    <property type="entry name" value="AhpD-like"/>
    <property type="match status" value="1"/>
</dbReference>
<dbReference type="InterPro" id="IPR029032">
    <property type="entry name" value="AhpD-like"/>
</dbReference>
<dbReference type="RefSeq" id="WP_169610494.1">
    <property type="nucleotide sequence ID" value="NZ_CP051682.1"/>
</dbReference>
<dbReference type="KEGG" id="mrob:HH214_19495"/>
<dbReference type="AlphaFoldDB" id="A0A7L5EBW6"/>
<sequence>MRLQPLPLDQLSGTQRTLHENIQTGVQKYLKGFISQRADGALIGPFIPILHFPQFGGPAWDYTMALAENTTLPKPVHEVAILVTGAHFHSRYEIYAHEHVAEKIGLSVSKIATITAGERPSDLSDEEGIAYDVASVLSKGGQLSEYTYQAALKAFGEQGMAELVYLIGGYCLVSVMLNAYDISVPGREEGIG</sequence>
<dbReference type="PANTHER" id="PTHR34846">
    <property type="entry name" value="4-CARBOXYMUCONOLACTONE DECARBOXYLASE FAMILY PROTEIN (AFU_ORTHOLOGUE AFUA_6G11590)"/>
    <property type="match status" value="1"/>
</dbReference>
<protein>
    <submittedName>
        <fullName evidence="1">Carboxymuconolactone decarboxylase family protein</fullName>
    </submittedName>
</protein>
<evidence type="ECO:0000313" key="2">
    <source>
        <dbReference type="Proteomes" id="UP000503278"/>
    </source>
</evidence>
<proteinExistence type="predicted"/>
<accession>A0A7L5EBW6</accession>
<gene>
    <name evidence="1" type="ORF">HH214_19495</name>
</gene>
<dbReference type="Proteomes" id="UP000503278">
    <property type="component" value="Chromosome"/>
</dbReference>
<dbReference type="PANTHER" id="PTHR34846:SF11">
    <property type="entry name" value="4-CARBOXYMUCONOLACTONE DECARBOXYLASE FAMILY PROTEIN (AFU_ORTHOLOGUE AFUA_6G11590)"/>
    <property type="match status" value="1"/>
</dbReference>
<evidence type="ECO:0000313" key="1">
    <source>
        <dbReference type="EMBL" id="QJD97906.1"/>
    </source>
</evidence>